<keyword evidence="3" id="KW-1185">Reference proteome</keyword>
<dbReference type="Gene3D" id="3.60.15.10">
    <property type="entry name" value="Ribonuclease Z/Hydroxyacylglutathione hydrolase-like"/>
    <property type="match status" value="1"/>
</dbReference>
<dbReference type="EMBL" id="KK583226">
    <property type="protein sequence ID" value="KDO26157.1"/>
    <property type="molecule type" value="Genomic_DNA"/>
</dbReference>
<sequence>MQSKQPAMCKVTDAATMEPLVASDSVHATGDSPATEPIPAAVEVDQASDTTLPLDTDELDDCPPTQRVEDDAIRILPSSHVIDLQADDGSDAKITCPSCGKNLTFFNEEAQIHHVNACLDAIQQFERNKRDAELQAALAASVAADPTPEIPVETCKVCGVSFADKLPSQRIQHTKQCAKKYGVSLQALLQAEVHVDEARIDAALASLPPPTNAFDLMMNRPKPAAKSAAKPMPHGSNAFDLLMRGAQTSAIVAKSAKPALKRKANMFGKKPKYSCPDYKKIQGTSIIVDGFQYASPSLSTTYVLSHFHSDHYGGLGRSFSAGIIYCTPTTARLVQLCLGVDKKYLHPLPLHQPYVLADHKAQMTFIDANHCPGPRSSCFSSSRAKHSSTPATFATTRACCSIATCRRSQTQTSAWTACTLTPRTATHSTATRRRQLRSPRPSVLSTSIIMTVHSSWSGHTRSERSGSSWTWLPTWTARCLSNVPSCHCSRALSGPRPSSGASRPSRRPPICTSCP</sequence>
<dbReference type="CDD" id="cd16273">
    <property type="entry name" value="SNM1A-1C-like_MBL-fold"/>
    <property type="match status" value="1"/>
</dbReference>
<dbReference type="InterPro" id="IPR036866">
    <property type="entry name" value="RibonucZ/Hydroxyglut_hydro"/>
</dbReference>
<evidence type="ECO:0000313" key="3">
    <source>
        <dbReference type="Proteomes" id="UP000030745"/>
    </source>
</evidence>
<evidence type="ECO:0000256" key="1">
    <source>
        <dbReference type="SAM" id="MobiDB-lite"/>
    </source>
</evidence>
<proteinExistence type="predicted"/>
<feature type="compositionally biased region" description="Low complexity" evidence="1">
    <location>
        <begin position="493"/>
        <end position="503"/>
    </location>
</feature>
<organism evidence="2 3">
    <name type="scientific">Saprolegnia parasitica (strain CBS 223.65)</name>
    <dbReference type="NCBI Taxonomy" id="695850"/>
    <lineage>
        <taxon>Eukaryota</taxon>
        <taxon>Sar</taxon>
        <taxon>Stramenopiles</taxon>
        <taxon>Oomycota</taxon>
        <taxon>Saprolegniomycetes</taxon>
        <taxon>Saprolegniales</taxon>
        <taxon>Saprolegniaceae</taxon>
        <taxon>Saprolegnia</taxon>
    </lineage>
</organism>
<protein>
    <recommendedName>
        <fullName evidence="4">Metallo-beta-lactamase domain-containing protein</fullName>
    </recommendedName>
</protein>
<reference evidence="2 3" key="1">
    <citation type="journal article" date="2013" name="PLoS Genet.">
        <title>Distinctive expansion of potential virulence genes in the genome of the oomycete fish pathogen Saprolegnia parasitica.</title>
        <authorList>
            <person name="Jiang R.H."/>
            <person name="de Bruijn I."/>
            <person name="Haas B.J."/>
            <person name="Belmonte R."/>
            <person name="Lobach L."/>
            <person name="Christie J."/>
            <person name="van den Ackerveken G."/>
            <person name="Bottin A."/>
            <person name="Bulone V."/>
            <person name="Diaz-Moreno S.M."/>
            <person name="Dumas B."/>
            <person name="Fan L."/>
            <person name="Gaulin E."/>
            <person name="Govers F."/>
            <person name="Grenville-Briggs L.J."/>
            <person name="Horner N.R."/>
            <person name="Levin J.Z."/>
            <person name="Mammella M."/>
            <person name="Meijer H.J."/>
            <person name="Morris P."/>
            <person name="Nusbaum C."/>
            <person name="Oome S."/>
            <person name="Phillips A.J."/>
            <person name="van Rooyen D."/>
            <person name="Rzeszutek E."/>
            <person name="Saraiva M."/>
            <person name="Secombes C.J."/>
            <person name="Seidl M.F."/>
            <person name="Snel B."/>
            <person name="Stassen J.H."/>
            <person name="Sykes S."/>
            <person name="Tripathy S."/>
            <person name="van den Berg H."/>
            <person name="Vega-Arreguin J.C."/>
            <person name="Wawra S."/>
            <person name="Young S.K."/>
            <person name="Zeng Q."/>
            <person name="Dieguez-Uribeondo J."/>
            <person name="Russ C."/>
            <person name="Tyler B.M."/>
            <person name="van West P."/>
        </authorList>
    </citation>
    <scope>NUCLEOTIDE SEQUENCE [LARGE SCALE GENOMIC DNA]</scope>
    <source>
        <strain evidence="2 3">CBS 223.65</strain>
    </source>
</reference>
<dbReference type="STRING" id="695850.A0A067CH84"/>
<evidence type="ECO:0008006" key="4">
    <source>
        <dbReference type="Google" id="ProtNLM"/>
    </source>
</evidence>
<dbReference type="VEuPathDB" id="FungiDB:SPRG_08518"/>
<dbReference type="GO" id="GO:0036297">
    <property type="term" value="P:interstrand cross-link repair"/>
    <property type="evidence" value="ECO:0007669"/>
    <property type="project" value="TreeGrafter"/>
</dbReference>
<accession>A0A067CH84</accession>
<dbReference type="SUPFAM" id="SSF56281">
    <property type="entry name" value="Metallo-hydrolase/oxidoreductase"/>
    <property type="match status" value="1"/>
</dbReference>
<dbReference type="PANTHER" id="PTHR23240:SF6">
    <property type="entry name" value="DNA CROSS-LINK REPAIR 1A PROTEIN"/>
    <property type="match status" value="1"/>
</dbReference>
<dbReference type="Proteomes" id="UP000030745">
    <property type="component" value="Unassembled WGS sequence"/>
</dbReference>
<dbReference type="GO" id="GO:0003684">
    <property type="term" value="F:damaged DNA binding"/>
    <property type="evidence" value="ECO:0007669"/>
    <property type="project" value="TreeGrafter"/>
</dbReference>
<dbReference type="PANTHER" id="PTHR23240">
    <property type="entry name" value="DNA CROSS-LINK REPAIR PROTEIN PSO2/SNM1-RELATED"/>
    <property type="match status" value="1"/>
</dbReference>
<dbReference type="AlphaFoldDB" id="A0A067CH84"/>
<dbReference type="RefSeq" id="XP_012203151.1">
    <property type="nucleotide sequence ID" value="XM_012347761.1"/>
</dbReference>
<dbReference type="GO" id="GO:0006303">
    <property type="term" value="P:double-strand break repair via nonhomologous end joining"/>
    <property type="evidence" value="ECO:0007669"/>
    <property type="project" value="TreeGrafter"/>
</dbReference>
<name>A0A067CH84_SAPPC</name>
<feature type="region of interest" description="Disordered" evidence="1">
    <location>
        <begin position="492"/>
        <end position="515"/>
    </location>
</feature>
<dbReference type="OrthoDB" id="262529at2759"/>
<evidence type="ECO:0000313" key="2">
    <source>
        <dbReference type="EMBL" id="KDO26157.1"/>
    </source>
</evidence>
<dbReference type="GeneID" id="24130735"/>
<dbReference type="KEGG" id="spar:SPRG_08518"/>
<gene>
    <name evidence="2" type="ORF">SPRG_08518</name>
</gene>
<dbReference type="GO" id="GO:0035312">
    <property type="term" value="F:5'-3' DNA exonuclease activity"/>
    <property type="evidence" value="ECO:0007669"/>
    <property type="project" value="TreeGrafter"/>
</dbReference>